<dbReference type="GO" id="GO:0051539">
    <property type="term" value="F:4 iron, 4 sulfur cluster binding"/>
    <property type="evidence" value="ECO:0007669"/>
    <property type="project" value="UniProtKB-KW"/>
</dbReference>
<dbReference type="PROSITE" id="PS00645">
    <property type="entry name" value="COMPLEX1_51K_2"/>
    <property type="match status" value="1"/>
</dbReference>
<dbReference type="Pfam" id="PF01512">
    <property type="entry name" value="Complex1_51K"/>
    <property type="match status" value="1"/>
</dbReference>
<dbReference type="FunFam" id="3.40.50.11540:FF:000001">
    <property type="entry name" value="NADH dehydrogenase [ubiquinone] flavoprotein 1, mitochondrial"/>
    <property type="match status" value="1"/>
</dbReference>
<evidence type="ECO:0000256" key="5">
    <source>
        <dbReference type="ARBA" id="ARBA00023014"/>
    </source>
</evidence>
<dbReference type="InterPro" id="IPR041921">
    <property type="entry name" value="NuoE_N"/>
</dbReference>
<accession>A0A1J5RYI3</accession>
<dbReference type="SUPFAM" id="SSF142019">
    <property type="entry name" value="Nqo1 FMN-binding domain-like"/>
    <property type="match status" value="1"/>
</dbReference>
<dbReference type="EMBL" id="MLJW01000137">
    <property type="protein sequence ID" value="OIQ97148.1"/>
    <property type="molecule type" value="Genomic_DNA"/>
</dbReference>
<dbReference type="Pfam" id="PF01257">
    <property type="entry name" value="2Fe-2S_thioredx"/>
    <property type="match status" value="1"/>
</dbReference>
<evidence type="ECO:0000256" key="4">
    <source>
        <dbReference type="ARBA" id="ARBA00023004"/>
    </source>
</evidence>
<dbReference type="InterPro" id="IPR011538">
    <property type="entry name" value="Nuo51_FMN-bd"/>
</dbReference>
<dbReference type="GO" id="GO:0008137">
    <property type="term" value="F:NADH dehydrogenase (ubiquinone) activity"/>
    <property type="evidence" value="ECO:0007669"/>
    <property type="project" value="InterPro"/>
</dbReference>
<dbReference type="GO" id="GO:0003677">
    <property type="term" value="F:DNA binding"/>
    <property type="evidence" value="ECO:0007669"/>
    <property type="project" value="UniProtKB-KW"/>
</dbReference>
<keyword evidence="5" id="KW-0411">Iron-sulfur</keyword>
<dbReference type="Gene3D" id="3.40.30.10">
    <property type="entry name" value="Glutaredoxin"/>
    <property type="match status" value="1"/>
</dbReference>
<dbReference type="InterPro" id="IPR001949">
    <property type="entry name" value="NADH-UbQ_OxRdtase_51kDa_CS"/>
</dbReference>
<comment type="similarity">
    <text evidence="1">Belongs to the complex I 51 kDa subunit family.</text>
</comment>
<keyword evidence="3" id="KW-0479">Metal-binding</keyword>
<dbReference type="SUPFAM" id="SSF140490">
    <property type="entry name" value="Nqo1C-terminal domain-like"/>
    <property type="match status" value="1"/>
</dbReference>
<dbReference type="Gene3D" id="3.40.50.11540">
    <property type="entry name" value="NADH-ubiquinone oxidoreductase 51kDa subunit"/>
    <property type="match status" value="1"/>
</dbReference>
<proteinExistence type="inferred from homology"/>
<evidence type="ECO:0000313" key="7">
    <source>
        <dbReference type="EMBL" id="OIQ97148.1"/>
    </source>
</evidence>
<dbReference type="Gene3D" id="3.10.20.600">
    <property type="match status" value="1"/>
</dbReference>
<evidence type="ECO:0000256" key="2">
    <source>
        <dbReference type="ARBA" id="ARBA00022485"/>
    </source>
</evidence>
<dbReference type="PROSITE" id="PS00644">
    <property type="entry name" value="COMPLEX1_51K_1"/>
    <property type="match status" value="1"/>
</dbReference>
<protein>
    <submittedName>
        <fullName evidence="7">NAD-reducing hydrogenase HoxS subunit alpha</fullName>
        <ecNumber evidence="7">1.12.1.2</ecNumber>
    </submittedName>
</protein>
<comment type="caution">
    <text evidence="7">The sequence shown here is derived from an EMBL/GenBank/DDBJ whole genome shotgun (WGS) entry which is preliminary data.</text>
</comment>
<dbReference type="Pfam" id="PF10589">
    <property type="entry name" value="NADH_4Fe-4S"/>
    <property type="match status" value="1"/>
</dbReference>
<dbReference type="SUPFAM" id="SSF52833">
    <property type="entry name" value="Thioredoxin-like"/>
    <property type="match status" value="1"/>
</dbReference>
<dbReference type="Gene3D" id="1.10.10.1590">
    <property type="entry name" value="NADH-quinone oxidoreductase subunit E"/>
    <property type="match status" value="1"/>
</dbReference>
<dbReference type="PANTHER" id="PTHR43578:SF3">
    <property type="entry name" value="NADH-QUINONE OXIDOREDUCTASE SUBUNIT F"/>
    <property type="match status" value="1"/>
</dbReference>
<gene>
    <name evidence="7" type="primary">hoxF_5</name>
    <name evidence="7" type="ORF">GALL_208480</name>
</gene>
<dbReference type="SUPFAM" id="SSF142984">
    <property type="entry name" value="Nqo1 middle domain-like"/>
    <property type="match status" value="1"/>
</dbReference>
<evidence type="ECO:0000256" key="3">
    <source>
        <dbReference type="ARBA" id="ARBA00022723"/>
    </source>
</evidence>
<organism evidence="7">
    <name type="scientific">mine drainage metagenome</name>
    <dbReference type="NCBI Taxonomy" id="410659"/>
    <lineage>
        <taxon>unclassified sequences</taxon>
        <taxon>metagenomes</taxon>
        <taxon>ecological metagenomes</taxon>
    </lineage>
</organism>
<evidence type="ECO:0000259" key="6">
    <source>
        <dbReference type="SMART" id="SM00928"/>
    </source>
</evidence>
<sequence length="599" mass="65437">MTQPTPALDQVLPPILARHGNDPTRLVQILREVQDQLNHIAPDTVTALAQALHIPRTRVESCVEFYAFLHDQPRGRFRILFSDNITDRMLGNQALFAHMLKRLHLAPGQVSEDGLVSVGLTSCTGMCDQGPALLINNMPITRLTPRRIDEICDLVQSGLPLADWPSHYFKVEDNIRRAEVLLGSGFRSGDALRAALARGPEAMLAELKRSNLRGRGGAGFTTGVKWELCRKAQGDTRYIVCNADEGEPGTFKDRVLLQSFAERVFEGMALAGFTVGARQGLLYLRAEYQYMMPHLLAVLERMRAAGLLGRAILGRPDFDFEIDIHLGAGAYVCGEETALIESLEGKAGRPRIRPPFPVTSGYLGKPTVVNNVETLCKATEIALHGGAWYEAQGTKQSTGTKILSVSGDCARPGLYEFPFGVHVSEVLAECGAKDAIAVQVSGASGMCLSPEEFGRRIAFEDVPTAGAFMIFGPGRDMFEMALNFADFFAHESCGFCAPCRIGTGLVQKMMHKIAEGKGTRYEVNEMLRLRELMRTTAHCGLGQTAGNAVFDTLQKFRPAYDRRLQDTDFIPGIDLEAALARARAVTGRDDADAHLGAQA</sequence>
<dbReference type="GO" id="GO:0047985">
    <property type="term" value="F:hydrogen dehydrogenase activity"/>
    <property type="evidence" value="ECO:0007669"/>
    <property type="project" value="UniProtKB-EC"/>
</dbReference>
<evidence type="ECO:0000256" key="1">
    <source>
        <dbReference type="ARBA" id="ARBA00007523"/>
    </source>
</evidence>
<keyword evidence="2" id="KW-0004">4Fe-4S</keyword>
<dbReference type="SMART" id="SM00928">
    <property type="entry name" value="NADH_4Fe-4S"/>
    <property type="match status" value="1"/>
</dbReference>
<feature type="domain" description="NADH-ubiquinone oxidoreductase 51kDa subunit iron-sulphur binding" evidence="6">
    <location>
        <begin position="478"/>
        <end position="523"/>
    </location>
</feature>
<dbReference type="GO" id="GO:0046872">
    <property type="term" value="F:metal ion binding"/>
    <property type="evidence" value="ECO:0007669"/>
    <property type="project" value="UniProtKB-KW"/>
</dbReference>
<dbReference type="InterPro" id="IPR019575">
    <property type="entry name" value="Nuop51_4Fe4S-bd"/>
</dbReference>
<dbReference type="GO" id="GO:0010181">
    <property type="term" value="F:FMN binding"/>
    <property type="evidence" value="ECO:0007669"/>
    <property type="project" value="InterPro"/>
</dbReference>
<dbReference type="InterPro" id="IPR036249">
    <property type="entry name" value="Thioredoxin-like_sf"/>
</dbReference>
<keyword evidence="4" id="KW-0408">Iron</keyword>
<dbReference type="PANTHER" id="PTHR43578">
    <property type="entry name" value="NADH-QUINONE OXIDOREDUCTASE SUBUNIT F"/>
    <property type="match status" value="1"/>
</dbReference>
<name>A0A1J5RYI3_9ZZZZ</name>
<reference evidence="7" key="1">
    <citation type="submission" date="2016-10" db="EMBL/GenBank/DDBJ databases">
        <title>Sequence of Gallionella enrichment culture.</title>
        <authorList>
            <person name="Poehlein A."/>
            <person name="Muehling M."/>
            <person name="Daniel R."/>
        </authorList>
    </citation>
    <scope>NUCLEOTIDE SEQUENCE</scope>
</reference>
<keyword evidence="7" id="KW-0560">Oxidoreductase</keyword>
<dbReference type="InterPro" id="IPR037207">
    <property type="entry name" value="Nuop51_4Fe4S-bd_sf"/>
</dbReference>
<dbReference type="AlphaFoldDB" id="A0A1J5RYI3"/>
<keyword evidence="7" id="KW-0371">Homeobox</keyword>
<dbReference type="Gene3D" id="1.20.1440.230">
    <property type="entry name" value="NADH-ubiquinone oxidoreductase 51kDa subunit, iron-sulphur binding domain"/>
    <property type="match status" value="1"/>
</dbReference>
<dbReference type="EC" id="1.12.1.2" evidence="7"/>
<dbReference type="InterPro" id="IPR037225">
    <property type="entry name" value="Nuo51_FMN-bd_sf"/>
</dbReference>